<dbReference type="PANTHER" id="PTHR43316">
    <property type="entry name" value="HYDROLASE, HALOACID DELAHOGENASE-RELATED"/>
    <property type="match status" value="1"/>
</dbReference>
<evidence type="ECO:0000313" key="2">
    <source>
        <dbReference type="EMBL" id="CDW96985.1"/>
    </source>
</evidence>
<dbReference type="Gene3D" id="3.40.50.1000">
    <property type="entry name" value="HAD superfamily/HAD-like"/>
    <property type="match status" value="2"/>
</dbReference>
<proteinExistence type="predicted"/>
<keyword evidence="1" id="KW-0378">Hydrolase</keyword>
<dbReference type="Proteomes" id="UP000242770">
    <property type="component" value="Unassembled WGS sequence"/>
</dbReference>
<dbReference type="SUPFAM" id="SSF56784">
    <property type="entry name" value="HAD-like"/>
    <property type="match status" value="1"/>
</dbReference>
<evidence type="ECO:0008006" key="4">
    <source>
        <dbReference type="Google" id="ProtNLM"/>
    </source>
</evidence>
<keyword evidence="3" id="KW-1185">Reference proteome</keyword>
<accession>A0A0F7S7V2</accession>
<evidence type="ECO:0000256" key="1">
    <source>
        <dbReference type="ARBA" id="ARBA00022801"/>
    </source>
</evidence>
<evidence type="ECO:0000313" key="3">
    <source>
        <dbReference type="Proteomes" id="UP000242770"/>
    </source>
</evidence>
<dbReference type="InterPro" id="IPR023198">
    <property type="entry name" value="PGP-like_dom2"/>
</dbReference>
<sequence>MSNQDVVSLRSVQVLYFNVFGTVVDYVETVTKALRREIADTSMADSNLLQVLQRDYDWQHFTIMWRQEYKFETKRLADIGNPHKVTVDQMHMNALNRLISALPLSSDDRTVGGCSIDALSKSLDQSWTQDVRDRLNFAWHLLEPWPDSVAGMQALQSRFKIGTLTNGNLNLMLFDIQPHVDGHRACMVAAHLYDLEAAKACGMTTVFVSSRATEDQLPAQGKPHFAS</sequence>
<reference evidence="3" key="1">
    <citation type="submission" date="2014-06" db="EMBL/GenBank/DDBJ databases">
        <authorList>
            <person name="Berkman P.J."/>
        </authorList>
    </citation>
    <scope>NUCLEOTIDE SEQUENCE [LARGE SCALE GENOMIC DNA]</scope>
</reference>
<dbReference type="InterPro" id="IPR036412">
    <property type="entry name" value="HAD-like_sf"/>
</dbReference>
<dbReference type="Gene3D" id="1.10.150.240">
    <property type="entry name" value="Putative phosphatase, domain 2"/>
    <property type="match status" value="1"/>
</dbReference>
<gene>
    <name evidence="2" type="primary">SSCI21530.1</name>
</gene>
<dbReference type="GO" id="GO:0016787">
    <property type="term" value="F:hydrolase activity"/>
    <property type="evidence" value="ECO:0007669"/>
    <property type="project" value="UniProtKB-KW"/>
</dbReference>
<protein>
    <recommendedName>
        <fullName evidence="4">Haloacid dehalogenase</fullName>
    </recommendedName>
</protein>
<dbReference type="STRING" id="49012.A0A0F7S7V2"/>
<dbReference type="InterPro" id="IPR023214">
    <property type="entry name" value="HAD_sf"/>
</dbReference>
<dbReference type="AlphaFoldDB" id="A0A0F7S7V2"/>
<organism evidence="2 3">
    <name type="scientific">Sporisorium scitamineum</name>
    <dbReference type="NCBI Taxonomy" id="49012"/>
    <lineage>
        <taxon>Eukaryota</taxon>
        <taxon>Fungi</taxon>
        <taxon>Dikarya</taxon>
        <taxon>Basidiomycota</taxon>
        <taxon>Ustilaginomycotina</taxon>
        <taxon>Ustilaginomycetes</taxon>
        <taxon>Ustilaginales</taxon>
        <taxon>Ustilaginaceae</taxon>
        <taxon>Sporisorium</taxon>
    </lineage>
</organism>
<dbReference type="PANTHER" id="PTHR43316:SF3">
    <property type="entry name" value="HALOACID DEHALOGENASE, TYPE II (AFU_ORTHOLOGUE AFUA_2G07750)-RELATED"/>
    <property type="match status" value="1"/>
</dbReference>
<dbReference type="EMBL" id="CCFA01001118">
    <property type="protein sequence ID" value="CDW96985.1"/>
    <property type="molecule type" value="Genomic_DNA"/>
</dbReference>
<dbReference type="InterPro" id="IPR051540">
    <property type="entry name" value="S-2-haloacid_dehalogenase"/>
</dbReference>
<name>A0A0F7S7V2_9BASI</name>